<organism evidence="11 12">
    <name type="scientific">Blepharisma stoltei</name>
    <dbReference type="NCBI Taxonomy" id="1481888"/>
    <lineage>
        <taxon>Eukaryota</taxon>
        <taxon>Sar</taxon>
        <taxon>Alveolata</taxon>
        <taxon>Ciliophora</taxon>
        <taxon>Postciliodesmatophora</taxon>
        <taxon>Heterotrichea</taxon>
        <taxon>Heterotrichida</taxon>
        <taxon>Blepharismidae</taxon>
        <taxon>Blepharisma</taxon>
    </lineage>
</organism>
<dbReference type="InterPro" id="IPR029071">
    <property type="entry name" value="Ubiquitin-like_domsf"/>
</dbReference>
<dbReference type="Proteomes" id="UP001162131">
    <property type="component" value="Unassembled WGS sequence"/>
</dbReference>
<dbReference type="SUPFAM" id="SSF48403">
    <property type="entry name" value="Ankyrin repeat"/>
    <property type="match status" value="1"/>
</dbReference>
<feature type="domain" description="Ubiquitin-like" evidence="10">
    <location>
        <begin position="11"/>
        <end position="89"/>
    </location>
</feature>
<dbReference type="Pfam" id="PF00240">
    <property type="entry name" value="ubiquitin"/>
    <property type="match status" value="1"/>
</dbReference>
<dbReference type="GO" id="GO:0004674">
    <property type="term" value="F:protein serine/threonine kinase activity"/>
    <property type="evidence" value="ECO:0007669"/>
    <property type="project" value="UniProtKB-KW"/>
</dbReference>
<keyword evidence="6 8" id="KW-0067">ATP-binding</keyword>
<keyword evidence="4 8" id="KW-0547">Nucleotide-binding</keyword>
<dbReference type="Pfam" id="PF00069">
    <property type="entry name" value="Pkinase"/>
    <property type="match status" value="1"/>
</dbReference>
<dbReference type="PROSITE" id="PS50053">
    <property type="entry name" value="UBIQUITIN_2"/>
    <property type="match status" value="1"/>
</dbReference>
<evidence type="ECO:0008006" key="13">
    <source>
        <dbReference type="Google" id="ProtNLM"/>
    </source>
</evidence>
<dbReference type="Gene3D" id="1.10.510.10">
    <property type="entry name" value="Transferase(Phosphotransferase) domain 1"/>
    <property type="match status" value="1"/>
</dbReference>
<dbReference type="Gene3D" id="1.25.40.20">
    <property type="entry name" value="Ankyrin repeat-containing domain"/>
    <property type="match status" value="1"/>
</dbReference>
<comment type="caution">
    <text evidence="11">The sequence shown here is derived from an EMBL/GenBank/DDBJ whole genome shotgun (WGS) entry which is preliminary data.</text>
</comment>
<evidence type="ECO:0000256" key="8">
    <source>
        <dbReference type="PROSITE-ProRule" id="PRU10141"/>
    </source>
</evidence>
<dbReference type="FunFam" id="1.10.510.10:FF:000048">
    <property type="entry name" value="Protein kinase C"/>
    <property type="match status" value="1"/>
</dbReference>
<evidence type="ECO:0000259" key="9">
    <source>
        <dbReference type="PROSITE" id="PS50011"/>
    </source>
</evidence>
<dbReference type="PROSITE" id="PS00107">
    <property type="entry name" value="PROTEIN_KINASE_ATP"/>
    <property type="match status" value="1"/>
</dbReference>
<feature type="domain" description="Protein kinase" evidence="9">
    <location>
        <begin position="492"/>
        <end position="744"/>
    </location>
</feature>
<evidence type="ECO:0000256" key="5">
    <source>
        <dbReference type="ARBA" id="ARBA00022777"/>
    </source>
</evidence>
<dbReference type="PANTHER" id="PTHR24351">
    <property type="entry name" value="RIBOSOMAL PROTEIN S6 KINASE"/>
    <property type="match status" value="1"/>
</dbReference>
<dbReference type="Pfam" id="PF13857">
    <property type="entry name" value="Ank_5"/>
    <property type="match status" value="1"/>
</dbReference>
<name>A0AAU9JMV0_9CILI</name>
<gene>
    <name evidence="11" type="ORF">BSTOLATCC_MIC45681</name>
</gene>
<evidence type="ECO:0000313" key="11">
    <source>
        <dbReference type="EMBL" id="CAG9328226.1"/>
    </source>
</evidence>
<feature type="repeat" description="ANK" evidence="7">
    <location>
        <begin position="198"/>
        <end position="230"/>
    </location>
</feature>
<dbReference type="PROSITE" id="PS50297">
    <property type="entry name" value="ANK_REP_REGION"/>
    <property type="match status" value="1"/>
</dbReference>
<dbReference type="SUPFAM" id="SSF56112">
    <property type="entry name" value="Protein kinase-like (PK-like)"/>
    <property type="match status" value="1"/>
</dbReference>
<feature type="repeat" description="ANK" evidence="7">
    <location>
        <begin position="265"/>
        <end position="297"/>
    </location>
</feature>
<sequence>MKLFFKVVDIMKITIKFGDNTFELNVEPNTKVKDLKDEVARITLVPPHLQKLSLFSSGARILLPTSSKISLFNVQNGSQIFLEAKTTENPIVPQAGSEETPKVVRRHSVQPVFNPAPAASTEKKGSLTPTPHIESIQETEEIENPSVDYEPWLTQCVIACQEGKVRDLFSVLKDYMRTRNMRVLVEDITELLNSPHNGKWSCIHFACYMGHANIVKELIELGANCNIETDDHWTPLQIACYQGHKECVEMLLNQPYVQINKMTAERGTGLHLASLMGYTEIVRVLLDRKAAIKLEDPYGKTALELATNIEIAELIPKYIGEELLEKYGKKTEERPSGFTGEVYSISSWQINDKLVFLVIDTQNGTFVHYNTKNAYLEGSQPDIIIPFIDIQEVKSVTSTMSEGKFYFIVSTRDITLKYYTASKDKSAEWISRLYECINFFHLYIHHPENKEWLETQEENRVPMQMSSFEHRLSFEEEAVEYDEGRHINENSFDVIEEIGSGSFGHVYKVIKKDSQETYALKVLNKPMLKSKKQLRYAIAECKILKSIRHPFIIPIYWAFQTNRHLFMTLEYCPNGDLSLILEHAHYLSTAISKFYIAEIILAIEHLHSLDIVYRDLKPQNILVDEVGHIRLADFGLAKENVTESNPAMSFCGSPAYLPPELLAQTGAWKPADVYCIGANLYEMLVGQPPFYTENITVLYQRISKSKIIFPEPMDSDAKDLINLVMKKNPEERPTIQQVKQHNFFRDINWDNLLAKKIDPPISQDDFKKLKLLKEKKKQKR</sequence>
<feature type="binding site" evidence="8">
    <location>
        <position position="521"/>
    </location>
    <ligand>
        <name>ATP</name>
        <dbReference type="ChEBI" id="CHEBI:30616"/>
    </ligand>
</feature>
<dbReference type="AlphaFoldDB" id="A0AAU9JMV0"/>
<dbReference type="Gene3D" id="3.30.200.20">
    <property type="entry name" value="Phosphorylase Kinase, domain 1"/>
    <property type="match status" value="1"/>
</dbReference>
<evidence type="ECO:0000256" key="6">
    <source>
        <dbReference type="ARBA" id="ARBA00022840"/>
    </source>
</evidence>
<dbReference type="SMART" id="SM00213">
    <property type="entry name" value="UBQ"/>
    <property type="match status" value="1"/>
</dbReference>
<dbReference type="InterPro" id="IPR000626">
    <property type="entry name" value="Ubiquitin-like_dom"/>
</dbReference>
<keyword evidence="7" id="KW-0040">ANK repeat</keyword>
<dbReference type="SMART" id="SM00220">
    <property type="entry name" value="S_TKc"/>
    <property type="match status" value="1"/>
</dbReference>
<dbReference type="SUPFAM" id="SSF54236">
    <property type="entry name" value="Ubiquitin-like"/>
    <property type="match status" value="1"/>
</dbReference>
<keyword evidence="2" id="KW-0597">Phosphoprotein</keyword>
<protein>
    <recommendedName>
        <fullName evidence="13">Non-specific serine/threonine protein kinase</fullName>
    </recommendedName>
</protein>
<dbReference type="CDD" id="cd05123">
    <property type="entry name" value="STKc_AGC"/>
    <property type="match status" value="1"/>
</dbReference>
<dbReference type="InterPro" id="IPR036770">
    <property type="entry name" value="Ankyrin_rpt-contain_sf"/>
</dbReference>
<dbReference type="SUPFAM" id="SSF50729">
    <property type="entry name" value="PH domain-like"/>
    <property type="match status" value="1"/>
</dbReference>
<keyword evidence="12" id="KW-1185">Reference proteome</keyword>
<keyword evidence="3" id="KW-0808">Transferase</keyword>
<evidence type="ECO:0000256" key="4">
    <source>
        <dbReference type="ARBA" id="ARBA00022741"/>
    </source>
</evidence>
<dbReference type="CDD" id="cd17039">
    <property type="entry name" value="Ubl_ubiquitin_like"/>
    <property type="match status" value="1"/>
</dbReference>
<dbReference type="InterPro" id="IPR011009">
    <property type="entry name" value="Kinase-like_dom_sf"/>
</dbReference>
<reference evidence="11" key="1">
    <citation type="submission" date="2021-09" db="EMBL/GenBank/DDBJ databases">
        <authorList>
            <consortium name="AG Swart"/>
            <person name="Singh M."/>
            <person name="Singh A."/>
            <person name="Seah K."/>
            <person name="Emmerich C."/>
        </authorList>
    </citation>
    <scope>NUCLEOTIDE SEQUENCE</scope>
    <source>
        <strain evidence="11">ATCC30299</strain>
    </source>
</reference>
<dbReference type="InterPro" id="IPR000719">
    <property type="entry name" value="Prot_kinase_dom"/>
</dbReference>
<dbReference type="SMART" id="SM00248">
    <property type="entry name" value="ANK"/>
    <property type="match status" value="3"/>
</dbReference>
<dbReference type="PROSITE" id="PS50088">
    <property type="entry name" value="ANK_REPEAT"/>
    <property type="match status" value="2"/>
</dbReference>
<dbReference type="EMBL" id="CAJZBQ010000045">
    <property type="protein sequence ID" value="CAG9328226.1"/>
    <property type="molecule type" value="Genomic_DNA"/>
</dbReference>
<evidence type="ECO:0000259" key="10">
    <source>
        <dbReference type="PROSITE" id="PS50053"/>
    </source>
</evidence>
<evidence type="ECO:0000256" key="1">
    <source>
        <dbReference type="ARBA" id="ARBA00022527"/>
    </source>
</evidence>
<keyword evidence="1" id="KW-0723">Serine/threonine-protein kinase</keyword>
<dbReference type="Pfam" id="PF12796">
    <property type="entry name" value="Ank_2"/>
    <property type="match status" value="1"/>
</dbReference>
<proteinExistence type="predicted"/>
<evidence type="ECO:0000256" key="2">
    <source>
        <dbReference type="ARBA" id="ARBA00022553"/>
    </source>
</evidence>
<evidence type="ECO:0000256" key="3">
    <source>
        <dbReference type="ARBA" id="ARBA00022679"/>
    </source>
</evidence>
<dbReference type="Gene3D" id="3.10.20.90">
    <property type="entry name" value="Phosphatidylinositol 3-kinase Catalytic Subunit, Chain A, domain 1"/>
    <property type="match status" value="1"/>
</dbReference>
<dbReference type="InterPro" id="IPR002110">
    <property type="entry name" value="Ankyrin_rpt"/>
</dbReference>
<accession>A0AAU9JMV0</accession>
<dbReference type="InterPro" id="IPR008271">
    <property type="entry name" value="Ser/Thr_kinase_AS"/>
</dbReference>
<dbReference type="FunFam" id="3.30.200.20:FF:000042">
    <property type="entry name" value="Aurora kinase A"/>
    <property type="match status" value="1"/>
</dbReference>
<evidence type="ECO:0000313" key="12">
    <source>
        <dbReference type="Proteomes" id="UP001162131"/>
    </source>
</evidence>
<dbReference type="PROSITE" id="PS00108">
    <property type="entry name" value="PROTEIN_KINASE_ST"/>
    <property type="match status" value="1"/>
</dbReference>
<dbReference type="InterPro" id="IPR045270">
    <property type="entry name" value="STKc_AGC"/>
</dbReference>
<dbReference type="InterPro" id="IPR017441">
    <property type="entry name" value="Protein_kinase_ATP_BS"/>
</dbReference>
<evidence type="ECO:0000256" key="7">
    <source>
        <dbReference type="PROSITE-ProRule" id="PRU00023"/>
    </source>
</evidence>
<dbReference type="PROSITE" id="PS50011">
    <property type="entry name" value="PROTEIN_KINASE_DOM"/>
    <property type="match status" value="1"/>
</dbReference>
<dbReference type="GO" id="GO:0005524">
    <property type="term" value="F:ATP binding"/>
    <property type="evidence" value="ECO:0007669"/>
    <property type="project" value="UniProtKB-UniRule"/>
</dbReference>
<keyword evidence="5" id="KW-0418">Kinase</keyword>